<dbReference type="AlphaFoldDB" id="A0A7R8WTY0"/>
<dbReference type="EMBL" id="OB668677">
    <property type="protein sequence ID" value="CAD7234429.1"/>
    <property type="molecule type" value="Genomic_DNA"/>
</dbReference>
<dbReference type="InterPro" id="IPR002110">
    <property type="entry name" value="Ankyrin_rpt"/>
</dbReference>
<dbReference type="PANTHER" id="PTHR12544:SF29">
    <property type="entry name" value="GLUTAMINASE"/>
    <property type="match status" value="1"/>
</dbReference>
<evidence type="ECO:0000256" key="7">
    <source>
        <dbReference type="ARBA" id="ARBA00049534"/>
    </source>
</evidence>
<protein>
    <recommendedName>
        <fullName evidence="3">glutaminase</fullName>
        <ecNumber evidence="3">3.5.1.2</ecNumber>
    </recommendedName>
</protein>
<dbReference type="Pfam" id="PF17959">
    <property type="entry name" value="EF-hand_14"/>
    <property type="match status" value="1"/>
</dbReference>
<dbReference type="InterPro" id="IPR036770">
    <property type="entry name" value="Ankyrin_rpt-contain_sf"/>
</dbReference>
<dbReference type="Gene3D" id="3.40.710.10">
    <property type="entry name" value="DD-peptidase/beta-lactamase superfamily"/>
    <property type="match status" value="1"/>
</dbReference>
<dbReference type="SUPFAM" id="SSF56601">
    <property type="entry name" value="beta-lactamase/transpeptidase-like"/>
    <property type="match status" value="1"/>
</dbReference>
<sequence>MRPEGAKGQLISCDIDQQRQQAHSGSHGNSRRYHFSERRSIPLETQASLRCSICIRSCHICHSQLGHVLTLTRLRLNRKKFNGDRLTQFSCLAKALLEAFYSFCVCLSVEVKMKRANQALRDKRLARFLERQASSVGVETYGKTISNFEDALFNVLKSDSTKAVNMFRFIKELENEGIIFHTDPRLKEMRQFLQHLAESTSDDGLLIDNLHLDKEKFIDLFMYNPTLISRAFRRHLIIPEFETFKKIIKGCFEKCRHIKEGQPSNFIQELASIDPNIFAVSICTIDGQRFSLGDTKKMFTLQAISQVFIYALAHTMLDSTTVHTYVGQEPSGRTAGELVLDYNKKPHNPLIDAGGIVVCAILQKLVHPEMKYSEKFDWLLARLETLAAGTKIEFNNGVFIASKYASDRNMAQAFHMNENKVYPSGTDLRACFELYLQCKAMEMTTDTLAIMAATLANGGICPLTDEVIFSNPAVGMPAKTGCSGGMLVVVPNVMGVAIYSPPVDAVANSVRAVSFCKELIRLFNFHHYDSLKMSSEKRDPRQDSISLKAENVVGLLFSAASGDVTAMRRYHMSGMNMSICDYDKRTALHLASAEGQYECVEFLLKTC</sequence>
<proteinExistence type="inferred from homology"/>
<evidence type="ECO:0000256" key="5">
    <source>
        <dbReference type="ARBA" id="ARBA00022801"/>
    </source>
</evidence>
<dbReference type="OrthoDB" id="9995210at2759"/>
<gene>
    <name evidence="8" type="ORF">CTOB1V02_LOCUS12245</name>
</gene>
<dbReference type="EC" id="3.5.1.2" evidence="3"/>
<evidence type="ECO:0000313" key="8">
    <source>
        <dbReference type="EMBL" id="CAD7234429.1"/>
    </source>
</evidence>
<dbReference type="GO" id="GO:0006543">
    <property type="term" value="P:L-glutamine catabolic process"/>
    <property type="evidence" value="ECO:0007669"/>
    <property type="project" value="TreeGrafter"/>
</dbReference>
<dbReference type="Pfam" id="PF04960">
    <property type="entry name" value="Glutaminase"/>
    <property type="match status" value="2"/>
</dbReference>
<dbReference type="InterPro" id="IPR015868">
    <property type="entry name" value="Glutaminase"/>
</dbReference>
<comment type="catalytic activity">
    <reaction evidence="7">
        <text>L-glutamine + H2O = L-glutamate + NH4(+)</text>
        <dbReference type="Rhea" id="RHEA:15889"/>
        <dbReference type="ChEBI" id="CHEBI:15377"/>
        <dbReference type="ChEBI" id="CHEBI:28938"/>
        <dbReference type="ChEBI" id="CHEBI:29985"/>
        <dbReference type="ChEBI" id="CHEBI:58359"/>
        <dbReference type="EC" id="3.5.1.2"/>
    </reaction>
</comment>
<dbReference type="Pfam" id="PF13637">
    <property type="entry name" value="Ank_4"/>
    <property type="match status" value="1"/>
</dbReference>
<evidence type="ECO:0000256" key="4">
    <source>
        <dbReference type="ARBA" id="ARBA00022737"/>
    </source>
</evidence>
<dbReference type="Gene3D" id="1.10.238.210">
    <property type="match status" value="1"/>
</dbReference>
<dbReference type="SUPFAM" id="SSF48403">
    <property type="entry name" value="Ankyrin repeat"/>
    <property type="match status" value="1"/>
</dbReference>
<evidence type="ECO:0000256" key="3">
    <source>
        <dbReference type="ARBA" id="ARBA00012918"/>
    </source>
</evidence>
<dbReference type="InterPro" id="IPR041541">
    <property type="entry name" value="Glutaminase_EF-hand"/>
</dbReference>
<evidence type="ECO:0000256" key="2">
    <source>
        <dbReference type="ARBA" id="ARBA00011881"/>
    </source>
</evidence>
<dbReference type="PROSITE" id="PS50297">
    <property type="entry name" value="ANK_REP_REGION"/>
    <property type="match status" value="1"/>
</dbReference>
<feature type="non-terminal residue" evidence="8">
    <location>
        <position position="607"/>
    </location>
</feature>
<comment type="similarity">
    <text evidence="1">Belongs to the glutaminase family.</text>
</comment>
<dbReference type="Gene3D" id="1.25.40.20">
    <property type="entry name" value="Ankyrin repeat-containing domain"/>
    <property type="match status" value="1"/>
</dbReference>
<dbReference type="PROSITE" id="PS50088">
    <property type="entry name" value="ANK_REPEAT"/>
    <property type="match status" value="1"/>
</dbReference>
<keyword evidence="5" id="KW-0378">Hydrolase</keyword>
<dbReference type="PANTHER" id="PTHR12544">
    <property type="entry name" value="GLUTAMINASE"/>
    <property type="match status" value="1"/>
</dbReference>
<name>A0A7R8WTY0_9CRUS</name>
<evidence type="ECO:0000256" key="1">
    <source>
        <dbReference type="ARBA" id="ARBA00011076"/>
    </source>
</evidence>
<accession>A0A7R8WTY0</accession>
<keyword evidence="6" id="KW-0040">ANK repeat</keyword>
<organism evidence="8">
    <name type="scientific">Cyprideis torosa</name>
    <dbReference type="NCBI Taxonomy" id="163714"/>
    <lineage>
        <taxon>Eukaryota</taxon>
        <taxon>Metazoa</taxon>
        <taxon>Ecdysozoa</taxon>
        <taxon>Arthropoda</taxon>
        <taxon>Crustacea</taxon>
        <taxon>Oligostraca</taxon>
        <taxon>Ostracoda</taxon>
        <taxon>Podocopa</taxon>
        <taxon>Podocopida</taxon>
        <taxon>Cytherocopina</taxon>
        <taxon>Cytheroidea</taxon>
        <taxon>Cytherideidae</taxon>
        <taxon>Cyprideis</taxon>
    </lineage>
</organism>
<keyword evidence="4" id="KW-0677">Repeat</keyword>
<dbReference type="GO" id="GO:0004359">
    <property type="term" value="F:glutaminase activity"/>
    <property type="evidence" value="ECO:0007669"/>
    <property type="project" value="UniProtKB-EC"/>
</dbReference>
<dbReference type="InterPro" id="IPR012338">
    <property type="entry name" value="Beta-lactam/transpept-like"/>
</dbReference>
<evidence type="ECO:0000256" key="6">
    <source>
        <dbReference type="ARBA" id="ARBA00023043"/>
    </source>
</evidence>
<dbReference type="GO" id="GO:0006537">
    <property type="term" value="P:glutamate biosynthetic process"/>
    <property type="evidence" value="ECO:0007669"/>
    <property type="project" value="TreeGrafter"/>
</dbReference>
<comment type="subunit">
    <text evidence="2">Homotetramer.</text>
</comment>
<reference evidence="8" key="1">
    <citation type="submission" date="2020-11" db="EMBL/GenBank/DDBJ databases">
        <authorList>
            <person name="Tran Van P."/>
        </authorList>
    </citation>
    <scope>NUCLEOTIDE SEQUENCE</scope>
</reference>